<evidence type="ECO:0000313" key="1">
    <source>
        <dbReference type="EMBL" id="QHU34132.1"/>
    </source>
</evidence>
<dbReference type="AlphaFoldDB" id="A0A6C0LY13"/>
<proteinExistence type="predicted"/>
<organism evidence="1">
    <name type="scientific">viral metagenome</name>
    <dbReference type="NCBI Taxonomy" id="1070528"/>
    <lineage>
        <taxon>unclassified sequences</taxon>
        <taxon>metagenomes</taxon>
        <taxon>organismal metagenomes</taxon>
    </lineage>
</organism>
<dbReference type="EMBL" id="MN740567">
    <property type="protein sequence ID" value="QHU34132.1"/>
    <property type="molecule type" value="Genomic_DNA"/>
</dbReference>
<accession>A0A6C0LY13</accession>
<sequence length="87" mass="10480">MDRIPISNSSLRRNKYSIEELEKYIDKLNMKTIVNTQILNIDFCVKYILNEDYAQCNEEVDLLTIYYVMYNQPHLDEDEIQKVYYAS</sequence>
<name>A0A6C0LY13_9ZZZZ</name>
<reference evidence="1" key="1">
    <citation type="journal article" date="2020" name="Nature">
        <title>Giant virus diversity and host interactions through global metagenomics.</title>
        <authorList>
            <person name="Schulz F."/>
            <person name="Roux S."/>
            <person name="Paez-Espino D."/>
            <person name="Jungbluth S."/>
            <person name="Walsh D.A."/>
            <person name="Denef V.J."/>
            <person name="McMahon K.D."/>
            <person name="Konstantinidis K.T."/>
            <person name="Eloe-Fadrosh E.A."/>
            <person name="Kyrpides N.C."/>
            <person name="Woyke T."/>
        </authorList>
    </citation>
    <scope>NUCLEOTIDE SEQUENCE</scope>
    <source>
        <strain evidence="1">GVMAG-S-1016713-123</strain>
    </source>
</reference>
<protein>
    <submittedName>
        <fullName evidence="1">Uncharacterized protein</fullName>
    </submittedName>
</protein>